<dbReference type="Proteomes" id="UP000828390">
    <property type="component" value="Unassembled WGS sequence"/>
</dbReference>
<dbReference type="AlphaFoldDB" id="A0A9D4KPK8"/>
<evidence type="ECO:0000313" key="2">
    <source>
        <dbReference type="Proteomes" id="UP000828390"/>
    </source>
</evidence>
<sequence>MQGSLWRQLRSKTVILRSVSAWSFKVSLPHSSIENTRDFKGMHLAGKLVGLLVNNLLGLAITAVATKILCRTSAVAGHFFQLLTVHGDF</sequence>
<protein>
    <submittedName>
        <fullName evidence="1">Uncharacterized protein</fullName>
    </submittedName>
</protein>
<accession>A0A9D4KPK8</accession>
<name>A0A9D4KPK8_DREPO</name>
<proteinExistence type="predicted"/>
<reference evidence="1" key="2">
    <citation type="submission" date="2020-11" db="EMBL/GenBank/DDBJ databases">
        <authorList>
            <person name="McCartney M.A."/>
            <person name="Auch B."/>
            <person name="Kono T."/>
            <person name="Mallez S."/>
            <person name="Becker A."/>
            <person name="Gohl D.M."/>
            <person name="Silverstein K.A.T."/>
            <person name="Koren S."/>
            <person name="Bechman K.B."/>
            <person name="Herman A."/>
            <person name="Abrahante J.E."/>
            <person name="Garbe J."/>
        </authorList>
    </citation>
    <scope>NUCLEOTIDE SEQUENCE</scope>
    <source>
        <strain evidence="1">Duluth1</strain>
        <tissue evidence="1">Whole animal</tissue>
    </source>
</reference>
<dbReference type="EMBL" id="JAIWYP010000004">
    <property type="protein sequence ID" value="KAH3843743.1"/>
    <property type="molecule type" value="Genomic_DNA"/>
</dbReference>
<reference evidence="1" key="1">
    <citation type="journal article" date="2019" name="bioRxiv">
        <title>The Genome of the Zebra Mussel, Dreissena polymorpha: A Resource for Invasive Species Research.</title>
        <authorList>
            <person name="McCartney M.A."/>
            <person name="Auch B."/>
            <person name="Kono T."/>
            <person name="Mallez S."/>
            <person name="Zhang Y."/>
            <person name="Obille A."/>
            <person name="Becker A."/>
            <person name="Abrahante J.E."/>
            <person name="Garbe J."/>
            <person name="Badalamenti J.P."/>
            <person name="Herman A."/>
            <person name="Mangelson H."/>
            <person name="Liachko I."/>
            <person name="Sullivan S."/>
            <person name="Sone E.D."/>
            <person name="Koren S."/>
            <person name="Silverstein K.A.T."/>
            <person name="Beckman K.B."/>
            <person name="Gohl D.M."/>
        </authorList>
    </citation>
    <scope>NUCLEOTIDE SEQUENCE</scope>
    <source>
        <strain evidence="1">Duluth1</strain>
        <tissue evidence="1">Whole animal</tissue>
    </source>
</reference>
<evidence type="ECO:0000313" key="1">
    <source>
        <dbReference type="EMBL" id="KAH3843743.1"/>
    </source>
</evidence>
<organism evidence="1 2">
    <name type="scientific">Dreissena polymorpha</name>
    <name type="common">Zebra mussel</name>
    <name type="synonym">Mytilus polymorpha</name>
    <dbReference type="NCBI Taxonomy" id="45954"/>
    <lineage>
        <taxon>Eukaryota</taxon>
        <taxon>Metazoa</taxon>
        <taxon>Spiralia</taxon>
        <taxon>Lophotrochozoa</taxon>
        <taxon>Mollusca</taxon>
        <taxon>Bivalvia</taxon>
        <taxon>Autobranchia</taxon>
        <taxon>Heteroconchia</taxon>
        <taxon>Euheterodonta</taxon>
        <taxon>Imparidentia</taxon>
        <taxon>Neoheterodontei</taxon>
        <taxon>Myida</taxon>
        <taxon>Dreissenoidea</taxon>
        <taxon>Dreissenidae</taxon>
        <taxon>Dreissena</taxon>
    </lineage>
</organism>
<comment type="caution">
    <text evidence="1">The sequence shown here is derived from an EMBL/GenBank/DDBJ whole genome shotgun (WGS) entry which is preliminary data.</text>
</comment>
<keyword evidence="2" id="KW-1185">Reference proteome</keyword>
<gene>
    <name evidence="1" type="ORF">DPMN_117273</name>
</gene>